<reference evidence="3" key="1">
    <citation type="submission" date="2021-05" db="EMBL/GenBank/DDBJ databases">
        <authorList>
            <person name="Alioto T."/>
            <person name="Alioto T."/>
            <person name="Gomez Garrido J."/>
        </authorList>
    </citation>
    <scope>NUCLEOTIDE SEQUENCE</scope>
</reference>
<protein>
    <submittedName>
        <fullName evidence="3">(northern house mosquito) hypothetical protein</fullName>
    </submittedName>
</protein>
<proteinExistence type="predicted"/>
<feature type="compositionally biased region" description="Basic residues" evidence="1">
    <location>
        <begin position="25"/>
        <end position="34"/>
    </location>
</feature>
<feature type="region of interest" description="Disordered" evidence="1">
    <location>
        <begin position="25"/>
        <end position="48"/>
    </location>
</feature>
<accession>A0A8D8GMB7</accession>
<dbReference type="EMBL" id="HBUE01166264">
    <property type="protein sequence ID" value="CAG6512760.1"/>
    <property type="molecule type" value="Transcribed_RNA"/>
</dbReference>
<name>A0A8D8GMB7_CULPI</name>
<keyword evidence="2" id="KW-1133">Transmembrane helix</keyword>
<evidence type="ECO:0000256" key="2">
    <source>
        <dbReference type="SAM" id="Phobius"/>
    </source>
</evidence>
<feature type="transmembrane region" description="Helical" evidence="2">
    <location>
        <begin position="165"/>
        <end position="187"/>
    </location>
</feature>
<evidence type="ECO:0000313" key="3">
    <source>
        <dbReference type="EMBL" id="CAG6512760.1"/>
    </source>
</evidence>
<keyword evidence="2" id="KW-0812">Transmembrane</keyword>
<organism evidence="3">
    <name type="scientific">Culex pipiens</name>
    <name type="common">House mosquito</name>
    <dbReference type="NCBI Taxonomy" id="7175"/>
    <lineage>
        <taxon>Eukaryota</taxon>
        <taxon>Metazoa</taxon>
        <taxon>Ecdysozoa</taxon>
        <taxon>Arthropoda</taxon>
        <taxon>Hexapoda</taxon>
        <taxon>Insecta</taxon>
        <taxon>Pterygota</taxon>
        <taxon>Neoptera</taxon>
        <taxon>Endopterygota</taxon>
        <taxon>Diptera</taxon>
        <taxon>Nematocera</taxon>
        <taxon>Culicoidea</taxon>
        <taxon>Culicidae</taxon>
        <taxon>Culicinae</taxon>
        <taxon>Culicini</taxon>
        <taxon>Culex</taxon>
        <taxon>Culex</taxon>
    </lineage>
</organism>
<evidence type="ECO:0000256" key="1">
    <source>
        <dbReference type="SAM" id="MobiDB-lite"/>
    </source>
</evidence>
<keyword evidence="2" id="KW-0472">Membrane</keyword>
<sequence length="241" mass="27689">MILSIQRDICQIGGNFVLLTVRRRPRRPPSHHVPPRSCLSQRSTHRPRRKWLKRGKSLFHLILRRHRSEHQLGTLLRIQPFVQFGRRNRSHQRFVLRFVHVVQLLQLVEGRVVNHRGGGHSRGDGGGSEGGGGGGWTGLDRVPVLFLVKNLLLLRFFGPRFEPRFAGVFAVGGARGLLFVVLVILRIDVTFVVARQRTYWSRSLLWANFELHLEVGMVAQPEAKPEPRVRSFFDWRDVGVD</sequence>
<dbReference type="EMBL" id="HBUE01271578">
    <property type="protein sequence ID" value="CAG6564221.1"/>
    <property type="molecule type" value="Transcribed_RNA"/>
</dbReference>
<dbReference type="AlphaFoldDB" id="A0A8D8GMB7"/>